<reference evidence="1" key="1">
    <citation type="submission" date="2020-08" db="EMBL/GenBank/DDBJ databases">
        <title>Genome sequencing and assembly of the red palm weevil Rhynchophorus ferrugineus.</title>
        <authorList>
            <person name="Dias G.B."/>
            <person name="Bergman C.M."/>
            <person name="Manee M."/>
        </authorList>
    </citation>
    <scope>NUCLEOTIDE SEQUENCE</scope>
    <source>
        <strain evidence="1">AA-2017</strain>
        <tissue evidence="1">Whole larva</tissue>
    </source>
</reference>
<protein>
    <submittedName>
        <fullName evidence="1">Uncharacterized protein</fullName>
    </submittedName>
</protein>
<gene>
    <name evidence="1" type="ORF">GWI33_002828</name>
</gene>
<keyword evidence="2" id="KW-1185">Reference proteome</keyword>
<evidence type="ECO:0000313" key="1">
    <source>
        <dbReference type="EMBL" id="KAF7286986.1"/>
    </source>
</evidence>
<accession>A0A834IVR2</accession>
<organism evidence="1 2">
    <name type="scientific">Rhynchophorus ferrugineus</name>
    <name type="common">Red palm weevil</name>
    <name type="synonym">Curculio ferrugineus</name>
    <dbReference type="NCBI Taxonomy" id="354439"/>
    <lineage>
        <taxon>Eukaryota</taxon>
        <taxon>Metazoa</taxon>
        <taxon>Ecdysozoa</taxon>
        <taxon>Arthropoda</taxon>
        <taxon>Hexapoda</taxon>
        <taxon>Insecta</taxon>
        <taxon>Pterygota</taxon>
        <taxon>Neoptera</taxon>
        <taxon>Endopterygota</taxon>
        <taxon>Coleoptera</taxon>
        <taxon>Polyphaga</taxon>
        <taxon>Cucujiformia</taxon>
        <taxon>Curculionidae</taxon>
        <taxon>Dryophthorinae</taxon>
        <taxon>Rhynchophorus</taxon>
    </lineage>
</organism>
<dbReference type="Proteomes" id="UP000625711">
    <property type="component" value="Unassembled WGS sequence"/>
</dbReference>
<dbReference type="EMBL" id="JAACXV010000017">
    <property type="protein sequence ID" value="KAF7286986.1"/>
    <property type="molecule type" value="Genomic_DNA"/>
</dbReference>
<name>A0A834IVR2_RHYFE</name>
<evidence type="ECO:0000313" key="2">
    <source>
        <dbReference type="Proteomes" id="UP000625711"/>
    </source>
</evidence>
<sequence length="87" mass="10310">MSVRKLFVNASRNWFKILKLWTNHIQGRYYKRHFHSSTYSISTFGRASISTEVTILDYDSPSSSCQNSLEIDENILNENIEKLTWKY</sequence>
<dbReference type="AlphaFoldDB" id="A0A834IVR2"/>
<comment type="caution">
    <text evidence="1">The sequence shown here is derived from an EMBL/GenBank/DDBJ whole genome shotgun (WGS) entry which is preliminary data.</text>
</comment>
<dbReference type="OrthoDB" id="6773097at2759"/>
<proteinExistence type="predicted"/>